<dbReference type="Proteomes" id="UP000828048">
    <property type="component" value="Chromosome 9"/>
</dbReference>
<gene>
    <name evidence="1" type="ORF">Vadar_010794</name>
</gene>
<proteinExistence type="predicted"/>
<organism evidence="1 2">
    <name type="scientific">Vaccinium darrowii</name>
    <dbReference type="NCBI Taxonomy" id="229202"/>
    <lineage>
        <taxon>Eukaryota</taxon>
        <taxon>Viridiplantae</taxon>
        <taxon>Streptophyta</taxon>
        <taxon>Embryophyta</taxon>
        <taxon>Tracheophyta</taxon>
        <taxon>Spermatophyta</taxon>
        <taxon>Magnoliopsida</taxon>
        <taxon>eudicotyledons</taxon>
        <taxon>Gunneridae</taxon>
        <taxon>Pentapetalae</taxon>
        <taxon>asterids</taxon>
        <taxon>Ericales</taxon>
        <taxon>Ericaceae</taxon>
        <taxon>Vaccinioideae</taxon>
        <taxon>Vaccinieae</taxon>
        <taxon>Vaccinium</taxon>
    </lineage>
</organism>
<comment type="caution">
    <text evidence="1">The sequence shown here is derived from an EMBL/GenBank/DDBJ whole genome shotgun (WGS) entry which is preliminary data.</text>
</comment>
<evidence type="ECO:0000313" key="1">
    <source>
        <dbReference type="EMBL" id="KAH7865757.1"/>
    </source>
</evidence>
<evidence type="ECO:0000313" key="2">
    <source>
        <dbReference type="Proteomes" id="UP000828048"/>
    </source>
</evidence>
<sequence length="295" mass="32863">MGRKVNQAAEGGWIPVINYHSRQGGTSINQSLVTLFVDNLPEDTSQSWLKMMFNKYGVVKDVFIPEKRSKVTGNKFGFIRYDYPVSADLAVLKANGLWLDDKKLFGKIASFGVKGKMPNSIRERVNCSGALRQTKVVKSDTDSSKEGINRNGSHKDFFVNNGRSYAQVLYGDKFPINNDTKAKATTRISVNEVDSEWLSKSVVAKLKPLSALESIREAIHCSGVPVLEVKDMGRLWVVVTFPSSEQMLSIFDGELSWLNNLFDEVKNLDSSKVDSPVKMNNSKLTQSMRPILGVT</sequence>
<reference evidence="1 2" key="1">
    <citation type="journal article" date="2021" name="Hortic Res">
        <title>High-quality reference genome and annotation aids understanding of berry development for evergreen blueberry (Vaccinium darrowii).</title>
        <authorList>
            <person name="Yu J."/>
            <person name="Hulse-Kemp A.M."/>
            <person name="Babiker E."/>
            <person name="Staton M."/>
        </authorList>
    </citation>
    <scope>NUCLEOTIDE SEQUENCE [LARGE SCALE GENOMIC DNA]</scope>
    <source>
        <strain evidence="2">cv. NJ 8807/NJ 8810</strain>
        <tissue evidence="1">Young leaf</tissue>
    </source>
</reference>
<protein>
    <submittedName>
        <fullName evidence="1">Uncharacterized protein</fullName>
    </submittedName>
</protein>
<accession>A0ACB7ZI93</accession>
<name>A0ACB7ZI93_9ERIC</name>
<keyword evidence="2" id="KW-1185">Reference proteome</keyword>
<dbReference type="EMBL" id="CM037159">
    <property type="protein sequence ID" value="KAH7865757.1"/>
    <property type="molecule type" value="Genomic_DNA"/>
</dbReference>